<dbReference type="SUPFAM" id="SSF56784">
    <property type="entry name" value="HAD-like"/>
    <property type="match status" value="1"/>
</dbReference>
<proteinExistence type="inferred from homology"/>
<feature type="compositionally biased region" description="Basic and acidic residues" evidence="2">
    <location>
        <begin position="231"/>
        <end position="247"/>
    </location>
</feature>
<dbReference type="InterPro" id="IPR006439">
    <property type="entry name" value="HAD-SF_hydro_IA"/>
</dbReference>
<dbReference type="GO" id="GO:0016787">
    <property type="term" value="F:hydrolase activity"/>
    <property type="evidence" value="ECO:0007669"/>
    <property type="project" value="UniProtKB-KW"/>
</dbReference>
<dbReference type="SFLD" id="SFLDG01129">
    <property type="entry name" value="C1.5:_HAD__Beta-PGM__Phosphata"/>
    <property type="match status" value="1"/>
</dbReference>
<dbReference type="InterPro" id="IPR036412">
    <property type="entry name" value="HAD-like_sf"/>
</dbReference>
<dbReference type="InterPro" id="IPR023214">
    <property type="entry name" value="HAD_sf"/>
</dbReference>
<evidence type="ECO:0000313" key="3">
    <source>
        <dbReference type="EMBL" id="MFC5278260.1"/>
    </source>
</evidence>
<keyword evidence="3" id="KW-0378">Hydrolase</keyword>
<dbReference type="PANTHER" id="PTHR43434">
    <property type="entry name" value="PHOSPHOGLYCOLATE PHOSPHATASE"/>
    <property type="match status" value="1"/>
</dbReference>
<dbReference type="EC" id="3.-.-.-" evidence="3"/>
<dbReference type="Gene3D" id="3.40.50.1000">
    <property type="entry name" value="HAD superfamily/HAD-like"/>
    <property type="match status" value="1"/>
</dbReference>
<gene>
    <name evidence="3" type="ORF">ACFPM1_05720</name>
</gene>
<dbReference type="PANTHER" id="PTHR43434:SF1">
    <property type="entry name" value="PHOSPHOGLYCOLATE PHOSPHATASE"/>
    <property type="match status" value="1"/>
</dbReference>
<dbReference type="EMBL" id="JBHSKY010000006">
    <property type="protein sequence ID" value="MFC5278260.1"/>
    <property type="molecule type" value="Genomic_DNA"/>
</dbReference>
<dbReference type="InterPro" id="IPR050155">
    <property type="entry name" value="HAD-like_hydrolase_sf"/>
</dbReference>
<keyword evidence="4" id="KW-1185">Reference proteome</keyword>
<protein>
    <submittedName>
        <fullName evidence="3">HAD family hydrolase</fullName>
        <ecNumber evidence="3">3.-.-.-</ecNumber>
    </submittedName>
</protein>
<sequence length="247" mass="27352">MSPPRPNAFEAVLFDMDGVILEGWGTDDVVHSRALDDVLEDRDLRATGDLRRSLERYEYDDDFRAACEALGVDPAALFRAREERSAKRAVTRLAAGTRRLCSDVDAVAELAERVPVGLVSNNYHPTVEFVVDHFRLTEFGYVRGRDLGPEGFRRRKPDPHYLNEALGALDVSGGIYVGDRATDVVAAERAGLESVLLRREHNASLDLDVEPTAEIESLHELGDVLAPAETPDDRRVRAEADRDGDAN</sequence>
<comment type="similarity">
    <text evidence="1">Belongs to the HAD-like hydrolase superfamily.</text>
</comment>
<reference evidence="3 4" key="1">
    <citation type="journal article" date="2019" name="Int. J. Syst. Evol. Microbiol.">
        <title>The Global Catalogue of Microorganisms (GCM) 10K type strain sequencing project: providing services to taxonomists for standard genome sequencing and annotation.</title>
        <authorList>
            <consortium name="The Broad Institute Genomics Platform"/>
            <consortium name="The Broad Institute Genome Sequencing Center for Infectious Disease"/>
            <person name="Wu L."/>
            <person name="Ma J."/>
        </authorList>
    </citation>
    <scope>NUCLEOTIDE SEQUENCE [LARGE SCALE GENOMIC DNA]</scope>
    <source>
        <strain evidence="3 4">CGMCC 1.12124</strain>
    </source>
</reference>
<dbReference type="NCBIfam" id="TIGR01549">
    <property type="entry name" value="HAD-SF-IA-v1"/>
    <property type="match status" value="1"/>
</dbReference>
<evidence type="ECO:0000256" key="2">
    <source>
        <dbReference type="SAM" id="MobiDB-lite"/>
    </source>
</evidence>
<dbReference type="SFLD" id="SFLDS00003">
    <property type="entry name" value="Haloacid_Dehalogenase"/>
    <property type="match status" value="1"/>
</dbReference>
<dbReference type="Pfam" id="PF00702">
    <property type="entry name" value="Hydrolase"/>
    <property type="match status" value="1"/>
</dbReference>
<evidence type="ECO:0000256" key="1">
    <source>
        <dbReference type="ARBA" id="ARBA00007958"/>
    </source>
</evidence>
<name>A0ABD5R012_9EURY</name>
<dbReference type="Proteomes" id="UP001596118">
    <property type="component" value="Unassembled WGS sequence"/>
</dbReference>
<evidence type="ECO:0000313" key="4">
    <source>
        <dbReference type="Proteomes" id="UP001596118"/>
    </source>
</evidence>
<dbReference type="AlphaFoldDB" id="A0ABD5R012"/>
<feature type="region of interest" description="Disordered" evidence="2">
    <location>
        <begin position="224"/>
        <end position="247"/>
    </location>
</feature>
<comment type="caution">
    <text evidence="3">The sequence shown here is derived from an EMBL/GenBank/DDBJ whole genome shotgun (WGS) entry which is preliminary data.</text>
</comment>
<organism evidence="3 4">
    <name type="scientific">Halorubrum rubrum</name>
    <dbReference type="NCBI Taxonomy" id="1126240"/>
    <lineage>
        <taxon>Archaea</taxon>
        <taxon>Methanobacteriati</taxon>
        <taxon>Methanobacteriota</taxon>
        <taxon>Stenosarchaea group</taxon>
        <taxon>Halobacteria</taxon>
        <taxon>Halobacteriales</taxon>
        <taxon>Haloferacaceae</taxon>
        <taxon>Halorubrum</taxon>
    </lineage>
</organism>
<accession>A0ABD5R012</accession>
<dbReference type="RefSeq" id="WP_256410466.1">
    <property type="nucleotide sequence ID" value="NZ_JANHDM010000001.1"/>
</dbReference>